<gene>
    <name evidence="8" type="ORF">BDU57DRAFT_537793</name>
</gene>
<feature type="domain" description="DUF7077" evidence="7">
    <location>
        <begin position="1032"/>
        <end position="1153"/>
    </location>
</feature>
<feature type="domain" description="TRAPPC10/Trs130 N-terminal" evidence="6">
    <location>
        <begin position="277"/>
        <end position="455"/>
    </location>
</feature>
<organism evidence="8 9">
    <name type="scientific">Ampelomyces quisqualis</name>
    <name type="common">Powdery mildew agent</name>
    <dbReference type="NCBI Taxonomy" id="50730"/>
    <lineage>
        <taxon>Eukaryota</taxon>
        <taxon>Fungi</taxon>
        <taxon>Dikarya</taxon>
        <taxon>Ascomycota</taxon>
        <taxon>Pezizomycotina</taxon>
        <taxon>Dothideomycetes</taxon>
        <taxon>Pleosporomycetidae</taxon>
        <taxon>Pleosporales</taxon>
        <taxon>Pleosporineae</taxon>
        <taxon>Phaeosphaeriaceae</taxon>
        <taxon>Ampelomyces</taxon>
    </lineage>
</organism>
<feature type="domain" description="TRAPPC10/Trs130 N-terminal" evidence="6">
    <location>
        <begin position="124"/>
        <end position="253"/>
    </location>
</feature>
<name>A0A6A5QTN1_AMPQU</name>
<dbReference type="Pfam" id="PF12584">
    <property type="entry name" value="TRAPPC10"/>
    <property type="match status" value="1"/>
</dbReference>
<sequence>MSLAGNGAPASGATDDVPRERPPAPTVMDGLSSSKVTVEYHDPSGVFSLVQEDLLARLPLRNLHWKAPTRPLRSIDSLHVDLVPSKESAPPLESAPVGLAPPQGAAGTPTRTTEEIFRAPAKEKQRRHQIPGLRQTPYLKVYLLRCDDSDTYKSTARKQVREWVKEHTPPSQSSSSTAQENHDAYEWMIVHVVVPETPAASQPRGYSSSTTGEKEKTGPTSRWARGTTTLLEKLRADFNISSKSAPDRVAQIRLQKEKVPPRLLPAPAPVTSPAITESPQEQDRAWADVVAKFKTLILLSFDLRVGQYEEDIRKNEAQRSFPGWNFNTFFMLKEGLARGFESVGLVEDALLGYDELSVGLDTVIRDQASNGAQGGVILPYTEELYNIASEILKQLQAGSSRNEEGQPSLHDEQPISAHKKDYRGLILSNNISVFDFRSYVFARQMSLLLRLGNSQSARTDLAATLRTRPNAAMPQRSIDDSSIGMRTEEQGSISEDLYSLSELCSRALNFITYAARLLRDDLSNGAHAHETSFPDALMDNLVRSWTFAALEQILQETATSSLPLTYFQDGASGSSGKSLAFGGQNKEQKLRVSEPKSMTHPSRSSSLNHGRSSAEPPYAQTTISGQVVFENGQYTDRPPLVQESAVPQAKNGLQDLAGTRAQLVVVQRRLLESIGTSLGWNIGWAAVLPSIDRQEELTDVDLDQEGITEASEPSTKAAPKLDTPTMGIFAGALLTAASSIEQFRQSYESLSDLIVKHYMAAGQNKSAESILGDLAALRFEFGDFAAASMYFGRMASLFAESRWNTVETTMLKMHAQCLKKLNRKDEYVRTLLDLLAKSAASRMSIQTTFRQADANDISDMPRTWLNDDKVDTSSIFDEIIDFSQQLPYDVTVSMPKYFGDISVEPYVRHYNDRDGFQLRLQFRHVLEDEIEIKAAKVRLVSTEPSQGKDIWLESTSPTQLKKGLMRMWLGCNINTIGPYMVDKVVLEARRIVFVHEPFTKSETTTPLGIMTSVSAHSLKAAKKARIMCFPRPESFNARIYLCHFIHIDKSRHIEIECASGWNEITHADVRLKSASAGLRLHTANTSVASGEAAITDKSRSGVIAIGALAASSRVTLKIPYDMETILQDLNIKIEVDYYTASGQSQYFASSTIPVDLPLDVNVHDHFKRETLLSKFTIKTANQVPLQLLDVELQSSDEFDVCAPTRTKEPSYVFARQPVAITYKITKKAAINQKPQSEQPTTGSLALSVQYRCLNEDVQDRLCKLFAAHVAEGSAHALGRLLVHTFANLLEHKILPAQFERIALLEKVDMGNFEEMDWSECIDCLPEVIRNDTRAWLQTWHESNRTVHLNPEATHSAAVAPSPYSPRHIIITVSIPQTHILHTASLDFAASSAPAIATVGQPLQTILRVSHTRRWASPAPSSSEPLEFIYTLEANPESWLVAGQRRVQFSALEDQVHEWPILLIPLASGVTLLPNVDIRLRTAMGKNEPEMNCETDYLSYAETVMVVPDVRSSTVGIGDMSKGREGGVVWLESSGIEAEQVVIGRLRVKP</sequence>
<dbReference type="GO" id="GO:1990071">
    <property type="term" value="C:TRAPPII protein complex"/>
    <property type="evidence" value="ECO:0007669"/>
    <property type="project" value="InterPro"/>
</dbReference>
<keyword evidence="3" id="KW-0333">Golgi apparatus</keyword>
<evidence type="ECO:0000256" key="2">
    <source>
        <dbReference type="ARBA" id="ARBA00022448"/>
    </source>
</evidence>
<reference evidence="8" key="1">
    <citation type="journal article" date="2020" name="Stud. Mycol.">
        <title>101 Dothideomycetes genomes: a test case for predicting lifestyles and emergence of pathogens.</title>
        <authorList>
            <person name="Haridas S."/>
            <person name="Albert R."/>
            <person name="Binder M."/>
            <person name="Bloem J."/>
            <person name="Labutti K."/>
            <person name="Salamov A."/>
            <person name="Andreopoulos B."/>
            <person name="Baker S."/>
            <person name="Barry K."/>
            <person name="Bills G."/>
            <person name="Bluhm B."/>
            <person name="Cannon C."/>
            <person name="Castanera R."/>
            <person name="Culley D."/>
            <person name="Daum C."/>
            <person name="Ezra D."/>
            <person name="Gonzalez J."/>
            <person name="Henrissat B."/>
            <person name="Kuo A."/>
            <person name="Liang C."/>
            <person name="Lipzen A."/>
            <person name="Lutzoni F."/>
            <person name="Magnuson J."/>
            <person name="Mondo S."/>
            <person name="Nolan M."/>
            <person name="Ohm R."/>
            <person name="Pangilinan J."/>
            <person name="Park H.-J."/>
            <person name="Ramirez L."/>
            <person name="Alfaro M."/>
            <person name="Sun H."/>
            <person name="Tritt A."/>
            <person name="Yoshinaga Y."/>
            <person name="Zwiers L.-H."/>
            <person name="Turgeon B."/>
            <person name="Goodwin S."/>
            <person name="Spatafora J."/>
            <person name="Crous P."/>
            <person name="Grigoriev I."/>
        </authorList>
    </citation>
    <scope>NUCLEOTIDE SEQUENCE</scope>
    <source>
        <strain evidence="8">HMLAC05119</strain>
    </source>
</reference>
<feature type="region of interest" description="Disordered" evidence="4">
    <location>
        <begin position="575"/>
        <end position="618"/>
    </location>
</feature>
<dbReference type="PANTHER" id="PTHR13251">
    <property type="entry name" value="EPILEPSY HOLOPROSENCEPHALY CANDIDATE 1/TMEM1"/>
    <property type="match status" value="1"/>
</dbReference>
<evidence type="ECO:0000256" key="3">
    <source>
        <dbReference type="ARBA" id="ARBA00023034"/>
    </source>
</evidence>
<evidence type="ECO:0000256" key="1">
    <source>
        <dbReference type="ARBA" id="ARBA00004555"/>
    </source>
</evidence>
<feature type="region of interest" description="Disordered" evidence="4">
    <location>
        <begin position="1"/>
        <end position="30"/>
    </location>
</feature>
<dbReference type="GO" id="GO:0005829">
    <property type="term" value="C:cytosol"/>
    <property type="evidence" value="ECO:0007669"/>
    <property type="project" value="GOC"/>
</dbReference>
<dbReference type="Proteomes" id="UP000800096">
    <property type="component" value="Unassembled WGS sequence"/>
</dbReference>
<comment type="subcellular location">
    <subcellularLocation>
        <location evidence="1">Golgi apparatus</location>
    </subcellularLocation>
</comment>
<keyword evidence="2" id="KW-0813">Transport</keyword>
<dbReference type="Pfam" id="PF23036">
    <property type="entry name" value="TRAPPC10_1st"/>
    <property type="match status" value="2"/>
</dbReference>
<feature type="compositionally biased region" description="Low complexity" evidence="4">
    <location>
        <begin position="602"/>
        <end position="613"/>
    </location>
</feature>
<evidence type="ECO:0000259" key="6">
    <source>
        <dbReference type="Pfam" id="PF23036"/>
    </source>
</evidence>
<feature type="region of interest" description="Disordered" evidence="4">
    <location>
        <begin position="161"/>
        <end position="180"/>
    </location>
</feature>
<feature type="region of interest" description="Disordered" evidence="4">
    <location>
        <begin position="86"/>
        <end position="111"/>
    </location>
</feature>
<dbReference type="InterPro" id="IPR022233">
    <property type="entry name" value="TRAPPC10/Trs130_C"/>
</dbReference>
<accession>A0A6A5QTN1</accession>
<feature type="domain" description="TRAPPC10/Trs130 C-terminal" evidence="5">
    <location>
        <begin position="1371"/>
        <end position="1506"/>
    </location>
</feature>
<dbReference type="InterPro" id="IPR056913">
    <property type="entry name" value="TRAPPC10/Trs130_N"/>
</dbReference>
<feature type="region of interest" description="Disordered" evidence="4">
    <location>
        <begin position="198"/>
        <end position="222"/>
    </location>
</feature>
<evidence type="ECO:0000256" key="4">
    <source>
        <dbReference type="SAM" id="MobiDB-lite"/>
    </source>
</evidence>
<keyword evidence="9" id="KW-1185">Reference proteome</keyword>
<dbReference type="Pfam" id="PF23274">
    <property type="entry name" value="DUF7077"/>
    <property type="match status" value="1"/>
</dbReference>
<dbReference type="EMBL" id="ML979134">
    <property type="protein sequence ID" value="KAF1918218.1"/>
    <property type="molecule type" value="Genomic_DNA"/>
</dbReference>
<evidence type="ECO:0000313" key="9">
    <source>
        <dbReference type="Proteomes" id="UP000800096"/>
    </source>
</evidence>
<dbReference type="GO" id="GO:0006891">
    <property type="term" value="P:intra-Golgi vesicle-mediated transport"/>
    <property type="evidence" value="ECO:0007669"/>
    <property type="project" value="TreeGrafter"/>
</dbReference>
<protein>
    <submittedName>
        <fullName evidence="8">TMEM1 family protein-like protein</fullName>
    </submittedName>
</protein>
<dbReference type="OrthoDB" id="10256906at2759"/>
<evidence type="ECO:0000259" key="5">
    <source>
        <dbReference type="Pfam" id="PF12584"/>
    </source>
</evidence>
<evidence type="ECO:0000259" key="7">
    <source>
        <dbReference type="Pfam" id="PF23274"/>
    </source>
</evidence>
<dbReference type="InterPro" id="IPR045126">
    <property type="entry name" value="TRAPPC10/Trs130"/>
</dbReference>
<proteinExistence type="predicted"/>
<dbReference type="Pfam" id="PF24965">
    <property type="entry name" value="TRS130_4HB"/>
    <property type="match status" value="1"/>
</dbReference>
<dbReference type="PANTHER" id="PTHR13251:SF3">
    <property type="entry name" value="TRAFFICKING PROTEIN PARTICLE COMPLEX SUBUNIT 10"/>
    <property type="match status" value="1"/>
</dbReference>
<dbReference type="GO" id="GO:0034498">
    <property type="term" value="P:early endosome to Golgi transport"/>
    <property type="evidence" value="ECO:0007669"/>
    <property type="project" value="TreeGrafter"/>
</dbReference>
<dbReference type="InterPro" id="IPR055505">
    <property type="entry name" value="DUF7077"/>
</dbReference>
<evidence type="ECO:0000313" key="8">
    <source>
        <dbReference type="EMBL" id="KAF1918218.1"/>
    </source>
</evidence>